<organism evidence="1 2">
    <name type="scientific">Vaccinium darrowii</name>
    <dbReference type="NCBI Taxonomy" id="229202"/>
    <lineage>
        <taxon>Eukaryota</taxon>
        <taxon>Viridiplantae</taxon>
        <taxon>Streptophyta</taxon>
        <taxon>Embryophyta</taxon>
        <taxon>Tracheophyta</taxon>
        <taxon>Spermatophyta</taxon>
        <taxon>Magnoliopsida</taxon>
        <taxon>eudicotyledons</taxon>
        <taxon>Gunneridae</taxon>
        <taxon>Pentapetalae</taxon>
        <taxon>asterids</taxon>
        <taxon>Ericales</taxon>
        <taxon>Ericaceae</taxon>
        <taxon>Vaccinioideae</taxon>
        <taxon>Vaccinieae</taxon>
        <taxon>Vaccinium</taxon>
    </lineage>
</organism>
<keyword evidence="2" id="KW-1185">Reference proteome</keyword>
<reference evidence="1 2" key="1">
    <citation type="journal article" date="2021" name="Hortic Res">
        <title>High-quality reference genome and annotation aids understanding of berry development for evergreen blueberry (Vaccinium darrowii).</title>
        <authorList>
            <person name="Yu J."/>
            <person name="Hulse-Kemp A.M."/>
            <person name="Babiker E."/>
            <person name="Staton M."/>
        </authorList>
    </citation>
    <scope>NUCLEOTIDE SEQUENCE [LARGE SCALE GENOMIC DNA]</scope>
    <source>
        <strain evidence="2">cv. NJ 8807/NJ 8810</strain>
        <tissue evidence="1">Young leaf</tissue>
    </source>
</reference>
<comment type="caution">
    <text evidence="1">The sequence shown here is derived from an EMBL/GenBank/DDBJ whole genome shotgun (WGS) entry which is preliminary data.</text>
</comment>
<proteinExistence type="predicted"/>
<name>A0ACB7YQB4_9ERIC</name>
<dbReference type="EMBL" id="CM037161">
    <property type="protein sequence ID" value="KAH7855831.1"/>
    <property type="molecule type" value="Genomic_DNA"/>
</dbReference>
<dbReference type="Proteomes" id="UP000828048">
    <property type="component" value="Chromosome 11"/>
</dbReference>
<sequence length="127" mass="14209">MSQKLKARVQRSSPRAKERRDSFAADISSALSLFAENVKRRVDVLGKKLHGSLPGYTGVSGSASIGEMGLGPLAVGMAQCQALLNTMVDLDEDSYYKVLEKLHDDILWRQMSMDMPKNRRLAWIKRL</sequence>
<evidence type="ECO:0000313" key="2">
    <source>
        <dbReference type="Proteomes" id="UP000828048"/>
    </source>
</evidence>
<evidence type="ECO:0000313" key="1">
    <source>
        <dbReference type="EMBL" id="KAH7855831.1"/>
    </source>
</evidence>
<gene>
    <name evidence="1" type="ORF">Vadar_029472</name>
</gene>
<protein>
    <submittedName>
        <fullName evidence="1">Uncharacterized protein</fullName>
    </submittedName>
</protein>
<accession>A0ACB7YQB4</accession>